<reference evidence="7" key="1">
    <citation type="submission" date="2016-11" db="EMBL/GenBank/DDBJ databases">
        <authorList>
            <person name="Varghese N."/>
            <person name="Submissions S."/>
        </authorList>
    </citation>
    <scope>NUCLEOTIDE SEQUENCE [LARGE SCALE GENOMIC DNA]</scope>
    <source>
        <strain evidence="7">DSM 22363</strain>
    </source>
</reference>
<dbReference type="Proteomes" id="UP000185192">
    <property type="component" value="Unassembled WGS sequence"/>
</dbReference>
<evidence type="ECO:0000313" key="6">
    <source>
        <dbReference type="EMBL" id="SIN84547.1"/>
    </source>
</evidence>
<feature type="domain" description="CENP-V/GFA" evidence="5">
    <location>
        <begin position="3"/>
        <end position="113"/>
    </location>
</feature>
<evidence type="ECO:0000256" key="4">
    <source>
        <dbReference type="ARBA" id="ARBA00023239"/>
    </source>
</evidence>
<name>A0A1N6ENK0_9SPHN</name>
<evidence type="ECO:0000259" key="5">
    <source>
        <dbReference type="PROSITE" id="PS51891"/>
    </source>
</evidence>
<accession>A0A1N6ENK0</accession>
<keyword evidence="4" id="KW-0456">Lyase</keyword>
<organism evidence="6 7">
    <name type="scientific">Parasphingorhabdus marina DSM 22363</name>
    <dbReference type="NCBI Taxonomy" id="1123272"/>
    <lineage>
        <taxon>Bacteria</taxon>
        <taxon>Pseudomonadati</taxon>
        <taxon>Pseudomonadota</taxon>
        <taxon>Alphaproteobacteria</taxon>
        <taxon>Sphingomonadales</taxon>
        <taxon>Sphingomonadaceae</taxon>
        <taxon>Parasphingorhabdus</taxon>
    </lineage>
</organism>
<protein>
    <submittedName>
        <fullName evidence="6">Uncharacterized conserved protein</fullName>
    </submittedName>
</protein>
<dbReference type="Gene3D" id="3.90.1590.10">
    <property type="entry name" value="glutathione-dependent formaldehyde- activating enzyme (gfa)"/>
    <property type="match status" value="1"/>
</dbReference>
<evidence type="ECO:0000256" key="3">
    <source>
        <dbReference type="ARBA" id="ARBA00022833"/>
    </source>
</evidence>
<sequence length="134" mass="14403">MTMTGQCLCGAVCYSVSGEPQMEGVCHCKNCQRQSGSAYSVLFAIANDQLTVEGELTTYEDTSGTGNTVERHFCGKCGSPLFSTLPTQPGMTFVKAGTLDDTSHLNPQVHFWTKSSQNWVEIDSSLPQMPGNPG</sequence>
<dbReference type="Pfam" id="PF04828">
    <property type="entry name" value="GFA"/>
    <property type="match status" value="1"/>
</dbReference>
<comment type="similarity">
    <text evidence="1">Belongs to the Gfa family.</text>
</comment>
<dbReference type="AlphaFoldDB" id="A0A1N6ENK0"/>
<dbReference type="OrthoDB" id="7186766at2"/>
<dbReference type="PANTHER" id="PTHR33337">
    <property type="entry name" value="GFA DOMAIN-CONTAINING PROTEIN"/>
    <property type="match status" value="1"/>
</dbReference>
<gene>
    <name evidence="6" type="ORF">SAMN02745824_2012</name>
</gene>
<dbReference type="PROSITE" id="PS51891">
    <property type="entry name" value="CENP_V_GFA"/>
    <property type="match status" value="1"/>
</dbReference>
<dbReference type="GO" id="GO:0046872">
    <property type="term" value="F:metal ion binding"/>
    <property type="evidence" value="ECO:0007669"/>
    <property type="project" value="UniProtKB-KW"/>
</dbReference>
<evidence type="ECO:0000313" key="7">
    <source>
        <dbReference type="Proteomes" id="UP000185192"/>
    </source>
</evidence>
<keyword evidence="2" id="KW-0479">Metal-binding</keyword>
<keyword evidence="3" id="KW-0862">Zinc</keyword>
<dbReference type="STRING" id="1123272.SAMN02745824_2012"/>
<evidence type="ECO:0000256" key="1">
    <source>
        <dbReference type="ARBA" id="ARBA00005495"/>
    </source>
</evidence>
<proteinExistence type="inferred from homology"/>
<dbReference type="RefSeq" id="WP_074205114.1">
    <property type="nucleotide sequence ID" value="NZ_FSQW01000002.1"/>
</dbReference>
<dbReference type="EMBL" id="FSQW01000002">
    <property type="protein sequence ID" value="SIN84547.1"/>
    <property type="molecule type" value="Genomic_DNA"/>
</dbReference>
<dbReference type="PANTHER" id="PTHR33337:SF40">
    <property type="entry name" value="CENP-V_GFA DOMAIN-CONTAINING PROTEIN-RELATED"/>
    <property type="match status" value="1"/>
</dbReference>
<dbReference type="InterPro" id="IPR011057">
    <property type="entry name" value="Mss4-like_sf"/>
</dbReference>
<dbReference type="GO" id="GO:0016846">
    <property type="term" value="F:carbon-sulfur lyase activity"/>
    <property type="evidence" value="ECO:0007669"/>
    <property type="project" value="InterPro"/>
</dbReference>
<dbReference type="SUPFAM" id="SSF51316">
    <property type="entry name" value="Mss4-like"/>
    <property type="match status" value="1"/>
</dbReference>
<keyword evidence="7" id="KW-1185">Reference proteome</keyword>
<dbReference type="InterPro" id="IPR006913">
    <property type="entry name" value="CENP-V/GFA"/>
</dbReference>
<evidence type="ECO:0000256" key="2">
    <source>
        <dbReference type="ARBA" id="ARBA00022723"/>
    </source>
</evidence>